<feature type="compositionally biased region" description="Polar residues" evidence="1">
    <location>
        <begin position="73"/>
        <end position="84"/>
    </location>
</feature>
<keyword evidence="3" id="KW-1185">Reference proteome</keyword>
<name>A0A7J7XIT9_MYOMY</name>
<evidence type="ECO:0000313" key="3">
    <source>
        <dbReference type="Proteomes" id="UP000527355"/>
    </source>
</evidence>
<sequence>MRRSGTALSFLLSEQVRESVDSSSAPVSPRGSGVIWRRFSGTPLLPPLSSRLRPPGETEPSSCVVFTIGARGTEQSHGPPSSRSLPCVSEEFSDSQETPCGSEWLRLPS</sequence>
<accession>A0A7J7XIT9</accession>
<protein>
    <submittedName>
        <fullName evidence="2">Phosphodiesterase 4C</fullName>
    </submittedName>
</protein>
<evidence type="ECO:0000256" key="1">
    <source>
        <dbReference type="SAM" id="MobiDB-lite"/>
    </source>
</evidence>
<feature type="region of interest" description="Disordered" evidence="1">
    <location>
        <begin position="69"/>
        <end position="109"/>
    </location>
</feature>
<dbReference type="AlphaFoldDB" id="A0A7J7XIT9"/>
<evidence type="ECO:0000313" key="2">
    <source>
        <dbReference type="EMBL" id="KAF6349633.1"/>
    </source>
</evidence>
<dbReference type="Proteomes" id="UP000527355">
    <property type="component" value="Unassembled WGS sequence"/>
</dbReference>
<dbReference type="EMBL" id="JABWUV010000006">
    <property type="protein sequence ID" value="KAF6349633.1"/>
    <property type="molecule type" value="Genomic_DNA"/>
</dbReference>
<comment type="caution">
    <text evidence="2">The sequence shown here is derived from an EMBL/GenBank/DDBJ whole genome shotgun (WGS) entry which is preliminary data.</text>
</comment>
<dbReference type="VEuPathDB" id="HostDB:GeneID_118657570"/>
<reference evidence="2 3" key="1">
    <citation type="journal article" date="2020" name="Nature">
        <title>Six reference-quality genomes reveal evolution of bat adaptations.</title>
        <authorList>
            <person name="Jebb D."/>
            <person name="Huang Z."/>
            <person name="Pippel M."/>
            <person name="Hughes G.M."/>
            <person name="Lavrichenko K."/>
            <person name="Devanna P."/>
            <person name="Winkler S."/>
            <person name="Jermiin L.S."/>
            <person name="Skirmuntt E.C."/>
            <person name="Katzourakis A."/>
            <person name="Burkitt-Gray L."/>
            <person name="Ray D.A."/>
            <person name="Sullivan K.A.M."/>
            <person name="Roscito J.G."/>
            <person name="Kirilenko B.M."/>
            <person name="Davalos L.M."/>
            <person name="Corthals A.P."/>
            <person name="Power M.L."/>
            <person name="Jones G."/>
            <person name="Ransome R.D."/>
            <person name="Dechmann D.K.N."/>
            <person name="Locatelli A.G."/>
            <person name="Puechmaille S.J."/>
            <person name="Fedrigo O."/>
            <person name="Jarvis E.D."/>
            <person name="Hiller M."/>
            <person name="Vernes S.C."/>
            <person name="Myers E.W."/>
            <person name="Teeling E.C."/>
        </authorList>
    </citation>
    <scope>NUCLEOTIDE SEQUENCE [LARGE SCALE GENOMIC DNA]</scope>
    <source>
        <strain evidence="2">MMyoMyo1</strain>
        <tissue evidence="2">Flight muscle</tissue>
    </source>
</reference>
<proteinExistence type="predicted"/>
<organism evidence="2 3">
    <name type="scientific">Myotis myotis</name>
    <name type="common">Greater mouse-eared bat</name>
    <name type="synonym">Vespertilio myotis</name>
    <dbReference type="NCBI Taxonomy" id="51298"/>
    <lineage>
        <taxon>Eukaryota</taxon>
        <taxon>Metazoa</taxon>
        <taxon>Chordata</taxon>
        <taxon>Craniata</taxon>
        <taxon>Vertebrata</taxon>
        <taxon>Euteleostomi</taxon>
        <taxon>Mammalia</taxon>
        <taxon>Eutheria</taxon>
        <taxon>Laurasiatheria</taxon>
        <taxon>Chiroptera</taxon>
        <taxon>Yangochiroptera</taxon>
        <taxon>Vespertilionidae</taxon>
        <taxon>Myotis</taxon>
    </lineage>
</organism>
<gene>
    <name evidence="2" type="ORF">mMyoMyo1_014928</name>
</gene>